<feature type="transmembrane region" description="Helical" evidence="7">
    <location>
        <begin position="22"/>
        <end position="45"/>
    </location>
</feature>
<evidence type="ECO:0000256" key="3">
    <source>
        <dbReference type="ARBA" id="ARBA00022723"/>
    </source>
</evidence>
<comment type="caution">
    <text evidence="10">The sequence shown here is derived from an EMBL/GenBank/DDBJ whole genome shotgun (WGS) entry which is preliminary data.</text>
</comment>
<evidence type="ECO:0000256" key="2">
    <source>
        <dbReference type="ARBA" id="ARBA00022670"/>
    </source>
</evidence>
<dbReference type="PROSITE" id="PS51257">
    <property type="entry name" value="PROKAR_LIPOPROTEIN"/>
    <property type="match status" value="1"/>
</dbReference>
<keyword evidence="7" id="KW-0472">Membrane</keyword>
<dbReference type="PROSITE" id="PS51885">
    <property type="entry name" value="NEPRILYSIN"/>
    <property type="match status" value="2"/>
</dbReference>
<keyword evidence="2" id="KW-0645">Protease</keyword>
<dbReference type="InterPro" id="IPR000718">
    <property type="entry name" value="Peptidase_M13"/>
</dbReference>
<keyword evidence="5" id="KW-0862">Zinc</keyword>
<dbReference type="Pfam" id="PF01431">
    <property type="entry name" value="Peptidase_M13"/>
    <property type="match status" value="5"/>
</dbReference>
<name>A0A2T7PTW3_POMCA</name>
<dbReference type="InterPro" id="IPR008753">
    <property type="entry name" value="Peptidase_M13_N"/>
</dbReference>
<feature type="domain" description="Peptidase M13 C-terminal" evidence="8">
    <location>
        <begin position="1338"/>
        <end position="1514"/>
    </location>
</feature>
<evidence type="ECO:0000259" key="9">
    <source>
        <dbReference type="Pfam" id="PF05649"/>
    </source>
</evidence>
<keyword evidence="7" id="KW-1133">Transmembrane helix</keyword>
<evidence type="ECO:0000256" key="7">
    <source>
        <dbReference type="SAM" id="Phobius"/>
    </source>
</evidence>
<proteinExistence type="predicted"/>
<dbReference type="GO" id="GO:0016485">
    <property type="term" value="P:protein processing"/>
    <property type="evidence" value="ECO:0007669"/>
    <property type="project" value="TreeGrafter"/>
</dbReference>
<protein>
    <recommendedName>
        <fullName evidence="12">Peptidase M13 C-terminal domain-containing protein</fullName>
    </recommendedName>
</protein>
<feature type="domain" description="Peptidase M13 C-terminal" evidence="8">
    <location>
        <begin position="176"/>
        <end position="380"/>
    </location>
</feature>
<feature type="domain" description="Peptidase M13 N-terminal" evidence="9">
    <location>
        <begin position="1246"/>
        <end position="1288"/>
    </location>
</feature>
<comment type="cofactor">
    <cofactor evidence="1">
        <name>Zn(2+)</name>
        <dbReference type="ChEBI" id="CHEBI:29105"/>
    </cofactor>
</comment>
<dbReference type="InterPro" id="IPR042089">
    <property type="entry name" value="Peptidase_M13_dom_2"/>
</dbReference>
<feature type="domain" description="Peptidase M13 C-terminal" evidence="8">
    <location>
        <begin position="593"/>
        <end position="632"/>
    </location>
</feature>
<dbReference type="Pfam" id="PF05649">
    <property type="entry name" value="Peptidase_M13_N"/>
    <property type="match status" value="3"/>
</dbReference>
<dbReference type="Proteomes" id="UP000245119">
    <property type="component" value="Linkage Group LG2"/>
</dbReference>
<feature type="domain" description="Peptidase M13 C-terminal" evidence="8">
    <location>
        <begin position="1015"/>
        <end position="1140"/>
    </location>
</feature>
<dbReference type="GO" id="GO:0004222">
    <property type="term" value="F:metalloendopeptidase activity"/>
    <property type="evidence" value="ECO:0007669"/>
    <property type="project" value="InterPro"/>
</dbReference>
<reference evidence="10 11" key="1">
    <citation type="submission" date="2018-04" db="EMBL/GenBank/DDBJ databases">
        <title>The genome of golden apple snail Pomacea canaliculata provides insight into stress tolerance and invasive adaptation.</title>
        <authorList>
            <person name="Liu C."/>
            <person name="Liu B."/>
            <person name="Ren Y."/>
            <person name="Zhang Y."/>
            <person name="Wang H."/>
            <person name="Li S."/>
            <person name="Jiang F."/>
            <person name="Yin L."/>
            <person name="Zhang G."/>
            <person name="Qian W."/>
            <person name="Fan W."/>
        </authorList>
    </citation>
    <scope>NUCLEOTIDE SEQUENCE [LARGE SCALE GENOMIC DNA]</scope>
    <source>
        <strain evidence="10">SZHN2017</strain>
        <tissue evidence="10">Muscle</tissue>
    </source>
</reference>
<evidence type="ECO:0000256" key="4">
    <source>
        <dbReference type="ARBA" id="ARBA00022801"/>
    </source>
</evidence>
<accession>A0A2T7PTW3</accession>
<keyword evidence="6" id="KW-0482">Metalloprotease</keyword>
<keyword evidence="3" id="KW-0479">Metal-binding</keyword>
<sequence length="1516" mass="173554">MCFTRFSLTNDLKPQKEACPSIIIYSFLSCLVIFFDFVIAFGQYVKERFSQINLILPTRESYFVERNSSMMMLYESVYTQVHVALGADAATAAKTPKTWWTLRFSWHMTLLNYGMWRQLRDFLGYLGPTFTKFNVVESHFFGTYLDISKKSYLLMLKSLREPVDKTEWGGPASEVNAYYSPQNNEIIFPAGISNPPLYSSGISDALLYGGIGMVIGHEITHGYDSQGSAYDEKGNLRQWWQDVDLERYSKTGLSAYHVNMRMSVAVLFYVQVNGKLTIGENIADCGGLRQAFRAYRSVIKERGREEDKYPTLPYTQDQLFFIGFAQSWCSLVRPFALTTSLLSDEHSPNDYRVMGAILNSDDFGRVFNCSVGKPMNPQHKYLLKVDDSTAPQGVQQARAFFRSCMDVDTLSMRGTQPLVDFLDRYSIYPTLQPEWTDTDMTFWDIVDYLGNLGDYGFNVFIPFAVIQDQMHSEKNIIKVTYFFAAASVISFNVYFMYPRPAEDRVILVLHPNFSVDEKDFFGSNLDIGHQRNLLDLKVLRRKVDKTKWEQQIYSVNAYYTPNINEIVTAFGIRIPGGNSHPSTQSRKRYRLFTFAPSGGGYDEKGNLRQWWRQKDLRNFKDRSQCLVDQYNKHIAVLSRREAEKKKHPSLPYTPDQLFFIGFAQAWCDNYGPELREELLMDIHSPGSFRVIGMIQNNKDFGRVFNCPEGKPMNPKAKCEVWIKIKRRLLDVDDSTAPEAVQQARAYFRSCMDVDTLSNRGIEPLVDFLDRDTIHPTLQPLWTDTGMTFTDIVEYFANLGGIGFGILVNFVVGPDELQSDKNIIVFLQTSLALGNRNNYFGKRTSMSLKNLEAIYELTHTMLGADPITAAQDAEDVVDFEIKLAEVENITENLLKTFKKMLKDSWLSPATKTAALKKLNSIVRKIGYPEFVLDDKALNAKSDMYSVDEDDFFGTNLDIMQKGKLWMMNNLRKPVDRNSWLMTTATVNAYYNSKVLTLMRMVAFESGGDKKTRRFSKTALKCLVDQYNNFVDKVVNLHVDGLHTLDENVADISGLKVAFKAYRSVIKERGREEDKYPTLPYTPDQLFFIGYAQVMCSNYGPDTRLQNLRCTHSPNYFRVMGSIQNNEDFGRVFNCPDHDKKKSDIKRKDFFTSMTAKPQKLSSRLVLTSGPALTWVDTLSNRGIEPLVDFLARDTIHPTLQPLWTDTCMTFSDIVEYFANLGRASFGLFVNFVVGPDELQSDKNIIVVENITESLLKTFKKMLKNSWLSQATKTAALKKLNSIVRKIGYPEFVLDDKALNAKSDMYSVDKDDFFGTNLDIALKRKLLMMNKLRKQVDRTDALLYGAIGTVIAHEITHVIQGAGANRDENGSLRKWWRQKDQKILQNRTQCLVDQYNNFVDKVVNLHVDGLLTLDENVADISGLKVAFKAYRSVIKERGREEDKYPTLPYTPDQLFFIGATQVMCSNYGPAVRLQRLRDNHSPNYFRVMGSIQNNEDFGRVFNCPVGKPMNPKHKCQFL</sequence>
<dbReference type="PANTHER" id="PTHR11733:SF237">
    <property type="entry name" value="NEPRILYSIN-LIKE 4"/>
    <property type="match status" value="1"/>
</dbReference>
<organism evidence="10 11">
    <name type="scientific">Pomacea canaliculata</name>
    <name type="common">Golden apple snail</name>
    <dbReference type="NCBI Taxonomy" id="400727"/>
    <lineage>
        <taxon>Eukaryota</taxon>
        <taxon>Metazoa</taxon>
        <taxon>Spiralia</taxon>
        <taxon>Lophotrochozoa</taxon>
        <taxon>Mollusca</taxon>
        <taxon>Gastropoda</taxon>
        <taxon>Caenogastropoda</taxon>
        <taxon>Architaenioglossa</taxon>
        <taxon>Ampullarioidea</taxon>
        <taxon>Ampullariidae</taxon>
        <taxon>Pomacea</taxon>
    </lineage>
</organism>
<dbReference type="GO" id="GO:0005886">
    <property type="term" value="C:plasma membrane"/>
    <property type="evidence" value="ECO:0007669"/>
    <property type="project" value="TreeGrafter"/>
</dbReference>
<keyword evidence="4" id="KW-0378">Hydrolase</keyword>
<feature type="domain" description="Peptidase M13 C-terminal" evidence="8">
    <location>
        <begin position="640"/>
        <end position="720"/>
    </location>
</feature>
<dbReference type="CDD" id="cd08662">
    <property type="entry name" value="M13"/>
    <property type="match status" value="2"/>
</dbReference>
<dbReference type="Gene3D" id="3.40.390.10">
    <property type="entry name" value="Collagenase (Catalytic Domain)"/>
    <property type="match status" value="5"/>
</dbReference>
<dbReference type="EMBL" id="PZQS01000002">
    <property type="protein sequence ID" value="PVD36858.1"/>
    <property type="molecule type" value="Genomic_DNA"/>
</dbReference>
<keyword evidence="7" id="KW-0812">Transmembrane</keyword>
<keyword evidence="11" id="KW-1185">Reference proteome</keyword>
<evidence type="ECO:0000259" key="8">
    <source>
        <dbReference type="Pfam" id="PF01431"/>
    </source>
</evidence>
<feature type="domain" description="Peptidase M13 N-terminal" evidence="9">
    <location>
        <begin position="385"/>
        <end position="479"/>
    </location>
</feature>
<evidence type="ECO:0000313" key="10">
    <source>
        <dbReference type="EMBL" id="PVD36858.1"/>
    </source>
</evidence>
<evidence type="ECO:0000256" key="5">
    <source>
        <dbReference type="ARBA" id="ARBA00022833"/>
    </source>
</evidence>
<feature type="domain" description="Peptidase M13 N-terminal" evidence="9">
    <location>
        <begin position="726"/>
        <end position="885"/>
    </location>
</feature>
<dbReference type="Gene3D" id="1.10.1380.10">
    <property type="entry name" value="Neutral endopeptidase , domain2"/>
    <property type="match status" value="2"/>
</dbReference>
<gene>
    <name evidence="10" type="ORF">C0Q70_03848</name>
</gene>
<dbReference type="PANTHER" id="PTHR11733">
    <property type="entry name" value="ZINC METALLOPROTEASE FAMILY M13 NEPRILYSIN-RELATED"/>
    <property type="match status" value="1"/>
</dbReference>
<dbReference type="GO" id="GO:0046872">
    <property type="term" value="F:metal ion binding"/>
    <property type="evidence" value="ECO:0007669"/>
    <property type="project" value="UniProtKB-KW"/>
</dbReference>
<evidence type="ECO:0000256" key="6">
    <source>
        <dbReference type="ARBA" id="ARBA00023049"/>
    </source>
</evidence>
<dbReference type="SUPFAM" id="SSF55486">
    <property type="entry name" value="Metalloproteases ('zincins'), catalytic domain"/>
    <property type="match status" value="5"/>
</dbReference>
<dbReference type="InterPro" id="IPR024079">
    <property type="entry name" value="MetalloPept_cat_dom_sf"/>
</dbReference>
<evidence type="ECO:0008006" key="12">
    <source>
        <dbReference type="Google" id="ProtNLM"/>
    </source>
</evidence>
<evidence type="ECO:0000313" key="11">
    <source>
        <dbReference type="Proteomes" id="UP000245119"/>
    </source>
</evidence>
<dbReference type="InterPro" id="IPR018497">
    <property type="entry name" value="Peptidase_M13_C"/>
</dbReference>
<evidence type="ECO:0000256" key="1">
    <source>
        <dbReference type="ARBA" id="ARBA00001947"/>
    </source>
</evidence>
<dbReference type="PRINTS" id="PR00786">
    <property type="entry name" value="NEPRILYSIN"/>
</dbReference>
<dbReference type="OrthoDB" id="6475849at2759"/>